<dbReference type="EC" id="2.7.7.7" evidence="8"/>
<evidence type="ECO:0000256" key="3">
    <source>
        <dbReference type="ARBA" id="ARBA00022741"/>
    </source>
</evidence>
<evidence type="ECO:0000313" key="10">
    <source>
        <dbReference type="EMBL" id="OGG07678.1"/>
    </source>
</evidence>
<comment type="subunit">
    <text evidence="8">DNA polymerase III contains a core (composed of alpha, epsilon and theta chains) that associates with a tau subunit. This core dimerizes to form the POLIII' complex. PolIII' associates with the gamma complex (composed of gamma, delta, delta', psi and chi chains) and with the beta chain to form the complete DNA polymerase III complex.</text>
</comment>
<evidence type="ECO:0000256" key="8">
    <source>
        <dbReference type="RuleBase" id="RU364063"/>
    </source>
</evidence>
<dbReference type="STRING" id="1798377.A2872_01820"/>
<dbReference type="CDD" id="cd00009">
    <property type="entry name" value="AAA"/>
    <property type="match status" value="1"/>
</dbReference>
<keyword evidence="4" id="KW-0862">Zinc</keyword>
<dbReference type="Proteomes" id="UP000178681">
    <property type="component" value="Unassembled WGS sequence"/>
</dbReference>
<dbReference type="GO" id="GO:0005524">
    <property type="term" value="F:ATP binding"/>
    <property type="evidence" value="ECO:0007669"/>
    <property type="project" value="UniProtKB-KW"/>
</dbReference>
<keyword evidence="2" id="KW-0479">Metal-binding</keyword>
<evidence type="ECO:0000256" key="2">
    <source>
        <dbReference type="ARBA" id="ARBA00022723"/>
    </source>
</evidence>
<comment type="similarity">
    <text evidence="1 8">Belongs to the DnaX/STICHEL family.</text>
</comment>
<dbReference type="SUPFAM" id="SSF52540">
    <property type="entry name" value="P-loop containing nucleoside triphosphate hydrolases"/>
    <property type="match status" value="1"/>
</dbReference>
<dbReference type="GO" id="GO:0003887">
    <property type="term" value="F:DNA-directed DNA polymerase activity"/>
    <property type="evidence" value="ECO:0007669"/>
    <property type="project" value="UniProtKB-KW"/>
</dbReference>
<evidence type="ECO:0000256" key="5">
    <source>
        <dbReference type="ARBA" id="ARBA00022840"/>
    </source>
</evidence>
<dbReference type="EMBL" id="MFJG01000003">
    <property type="protein sequence ID" value="OGG07678.1"/>
    <property type="molecule type" value="Genomic_DNA"/>
</dbReference>
<dbReference type="InterPro" id="IPR050238">
    <property type="entry name" value="DNA_Rep/Repair_Clamp_Loader"/>
</dbReference>
<feature type="domain" description="AAA+ ATPase" evidence="9">
    <location>
        <begin position="32"/>
        <end position="175"/>
    </location>
</feature>
<dbReference type="Gene3D" id="3.40.50.300">
    <property type="entry name" value="P-loop containing nucleotide triphosphate hydrolases"/>
    <property type="match status" value="1"/>
</dbReference>
<dbReference type="GO" id="GO:0006261">
    <property type="term" value="P:DNA-templated DNA replication"/>
    <property type="evidence" value="ECO:0007669"/>
    <property type="project" value="TreeGrafter"/>
</dbReference>
<keyword evidence="6 8" id="KW-0239">DNA-directed DNA polymerase</keyword>
<organism evidence="10 11">
    <name type="scientific">Candidatus Gottesmanbacteria bacterium RIFCSPHIGHO2_01_FULL_42_12</name>
    <dbReference type="NCBI Taxonomy" id="1798377"/>
    <lineage>
        <taxon>Bacteria</taxon>
        <taxon>Candidatus Gottesmaniibacteriota</taxon>
    </lineage>
</organism>
<sequence>MFYRKYRPQTIAELDNERIRESLGKSLLSNKFSSAYLLVGSRGTGKTTTARLIAKVLNCDRRKSGDEPCNECETCKTIANGTNLDVIEIDAASNTGVDDIRDLREKVKLAPSSSKYKVYIIDEVHMLSTSAFNALLKTLEEPPSHVVFILATTDPHKLPETIKSRCQVFDFGRGSLPEIVRATERAARGEKLDVGKDAILEIAKMADGSFRDAHKILEQLAAKNNKIELIDVKDLKPTVSVKNINDFLALLENRDSAKIIDWVEGQNLPVKEFIEEIAKILHEDLLINMGVTDAKPKTQLKTLDLKNLLEKLDKAYKELRGTVIAVLPLEVALIEWAQTEETKKVEVKKEALPSPSVATEGFGEARWSQLLEKTKPYNHSLSAVLRSAKPIGLSGKTLMIGVNYKFHLDKLSESKNIEIIEKVLEEIMDTEMRVKYIKQ</sequence>
<keyword evidence="5 8" id="KW-0067">ATP-binding</keyword>
<evidence type="ECO:0000256" key="6">
    <source>
        <dbReference type="ARBA" id="ARBA00022932"/>
    </source>
</evidence>
<dbReference type="SMART" id="SM00382">
    <property type="entry name" value="AAA"/>
    <property type="match status" value="1"/>
</dbReference>
<keyword evidence="3 8" id="KW-0547">Nucleotide-binding</keyword>
<comment type="caution">
    <text evidence="10">The sequence shown here is derived from an EMBL/GenBank/DDBJ whole genome shotgun (WGS) entry which is preliminary data.</text>
</comment>
<protein>
    <recommendedName>
        <fullName evidence="8">DNA polymerase III subunit gamma/tau</fullName>
        <ecNumber evidence="8">2.7.7.7</ecNumber>
    </recommendedName>
</protein>
<dbReference type="Gene3D" id="1.10.8.60">
    <property type="match status" value="1"/>
</dbReference>
<dbReference type="GO" id="GO:0009360">
    <property type="term" value="C:DNA polymerase III complex"/>
    <property type="evidence" value="ECO:0007669"/>
    <property type="project" value="InterPro"/>
</dbReference>
<comment type="catalytic activity">
    <reaction evidence="7 8">
        <text>DNA(n) + a 2'-deoxyribonucleoside 5'-triphosphate = DNA(n+1) + diphosphate</text>
        <dbReference type="Rhea" id="RHEA:22508"/>
        <dbReference type="Rhea" id="RHEA-COMP:17339"/>
        <dbReference type="Rhea" id="RHEA-COMP:17340"/>
        <dbReference type="ChEBI" id="CHEBI:33019"/>
        <dbReference type="ChEBI" id="CHEBI:61560"/>
        <dbReference type="ChEBI" id="CHEBI:173112"/>
        <dbReference type="EC" id="2.7.7.7"/>
    </reaction>
</comment>
<dbReference type="PANTHER" id="PTHR11669">
    <property type="entry name" value="REPLICATION FACTOR C / DNA POLYMERASE III GAMMA-TAU SUBUNIT"/>
    <property type="match status" value="1"/>
</dbReference>
<keyword evidence="8" id="KW-0235">DNA replication</keyword>
<evidence type="ECO:0000256" key="4">
    <source>
        <dbReference type="ARBA" id="ARBA00022833"/>
    </source>
</evidence>
<gene>
    <name evidence="8" type="primary">dnaX</name>
    <name evidence="10" type="ORF">A2872_01820</name>
</gene>
<dbReference type="Pfam" id="PF20964">
    <property type="entry name" value="DnaX_C"/>
    <property type="match status" value="1"/>
</dbReference>
<dbReference type="PANTHER" id="PTHR11669:SF0">
    <property type="entry name" value="PROTEIN STICHEL-LIKE 2"/>
    <property type="match status" value="1"/>
</dbReference>
<reference evidence="10 11" key="1">
    <citation type="journal article" date="2016" name="Nat. Commun.">
        <title>Thousands of microbial genomes shed light on interconnected biogeochemical processes in an aquifer system.</title>
        <authorList>
            <person name="Anantharaman K."/>
            <person name="Brown C.T."/>
            <person name="Hug L.A."/>
            <person name="Sharon I."/>
            <person name="Castelle C.J."/>
            <person name="Probst A.J."/>
            <person name="Thomas B.C."/>
            <person name="Singh A."/>
            <person name="Wilkins M.J."/>
            <person name="Karaoz U."/>
            <person name="Brodie E.L."/>
            <person name="Williams K.H."/>
            <person name="Hubbard S.S."/>
            <person name="Banfield J.F."/>
        </authorList>
    </citation>
    <scope>NUCLEOTIDE SEQUENCE [LARGE SCALE GENOMIC DNA]</scope>
</reference>
<dbReference type="NCBIfam" id="TIGR02397">
    <property type="entry name" value="dnaX_nterm"/>
    <property type="match status" value="1"/>
</dbReference>
<dbReference type="InterPro" id="IPR048448">
    <property type="entry name" value="DnaX-like_C"/>
</dbReference>
<evidence type="ECO:0000256" key="1">
    <source>
        <dbReference type="ARBA" id="ARBA00006360"/>
    </source>
</evidence>
<dbReference type="InterPro" id="IPR003593">
    <property type="entry name" value="AAA+_ATPase"/>
</dbReference>
<dbReference type="FunFam" id="3.40.50.300:FF:000014">
    <property type="entry name" value="DNA polymerase III subunit gamma/tau"/>
    <property type="match status" value="1"/>
</dbReference>
<keyword evidence="8" id="KW-0808">Transferase</keyword>
<dbReference type="AlphaFoldDB" id="A0A1F5Z5F1"/>
<dbReference type="InterPro" id="IPR027417">
    <property type="entry name" value="P-loop_NTPase"/>
</dbReference>
<evidence type="ECO:0000256" key="7">
    <source>
        <dbReference type="ARBA" id="ARBA00049244"/>
    </source>
</evidence>
<dbReference type="InterPro" id="IPR012763">
    <property type="entry name" value="DNA_pol_III_sug/sutau_N"/>
</dbReference>
<name>A0A1F5Z5F1_9BACT</name>
<dbReference type="GO" id="GO:0046872">
    <property type="term" value="F:metal ion binding"/>
    <property type="evidence" value="ECO:0007669"/>
    <property type="project" value="UniProtKB-KW"/>
</dbReference>
<keyword evidence="8" id="KW-0548">Nucleotidyltransferase</keyword>
<evidence type="ECO:0000313" key="11">
    <source>
        <dbReference type="Proteomes" id="UP000178681"/>
    </source>
</evidence>
<proteinExistence type="inferred from homology"/>
<evidence type="ECO:0000259" key="9">
    <source>
        <dbReference type="SMART" id="SM00382"/>
    </source>
</evidence>
<comment type="function">
    <text evidence="8">DNA polymerase III is a complex, multichain enzyme responsible for most of the replicative synthesis in bacteria. This DNA polymerase also exhibits 3' to 5' exonuclease activity.</text>
</comment>
<dbReference type="Pfam" id="PF13177">
    <property type="entry name" value="DNA_pol3_delta2"/>
    <property type="match status" value="1"/>
</dbReference>
<accession>A0A1F5Z5F1</accession>